<dbReference type="EMBL" id="UAPV01000001">
    <property type="protein sequence ID" value="SPT69134.1"/>
    <property type="molecule type" value="Genomic_DNA"/>
</dbReference>
<dbReference type="InterPro" id="IPR004869">
    <property type="entry name" value="MMPL_dom"/>
</dbReference>
<keyword evidence="3 6" id="KW-0812">Transmembrane</keyword>
<feature type="transmembrane region" description="Helical" evidence="6">
    <location>
        <begin position="421"/>
        <end position="442"/>
    </location>
</feature>
<feature type="transmembrane region" description="Helical" evidence="6">
    <location>
        <begin position="653"/>
        <end position="674"/>
    </location>
</feature>
<dbReference type="PANTHER" id="PTHR33406:SF13">
    <property type="entry name" value="MEMBRANE PROTEIN YDFJ"/>
    <property type="match status" value="1"/>
</dbReference>
<proteinExistence type="predicted"/>
<dbReference type="InterPro" id="IPR050545">
    <property type="entry name" value="Mycobact_MmpL"/>
</dbReference>
<evidence type="ECO:0000313" key="8">
    <source>
        <dbReference type="EMBL" id="SPT69134.1"/>
    </source>
</evidence>
<keyword evidence="5 6" id="KW-0472">Membrane</keyword>
<dbReference type="Gene3D" id="1.20.1640.10">
    <property type="entry name" value="Multidrug efflux transporter AcrB transmembrane domain"/>
    <property type="match status" value="2"/>
</dbReference>
<feature type="transmembrane region" description="Helical" evidence="6">
    <location>
        <begin position="732"/>
        <end position="753"/>
    </location>
</feature>
<keyword evidence="9" id="KW-1185">Reference proteome</keyword>
<evidence type="ECO:0000256" key="1">
    <source>
        <dbReference type="ARBA" id="ARBA00004651"/>
    </source>
</evidence>
<accession>A0A2X0V3N9</accession>
<dbReference type="Proteomes" id="UP000250086">
    <property type="component" value="Unassembled WGS sequence"/>
</dbReference>
<gene>
    <name evidence="8" type="ORF">NCTC13093_00497</name>
</gene>
<keyword evidence="2" id="KW-1003">Cell membrane</keyword>
<dbReference type="Pfam" id="PF03176">
    <property type="entry name" value="MMPL"/>
    <property type="match status" value="1"/>
</dbReference>
<dbReference type="AlphaFoldDB" id="A0A2X0V3N9"/>
<feature type="transmembrane region" description="Helical" evidence="6">
    <location>
        <begin position="706"/>
        <end position="726"/>
    </location>
</feature>
<evidence type="ECO:0000256" key="3">
    <source>
        <dbReference type="ARBA" id="ARBA00022692"/>
    </source>
</evidence>
<sequence length="759" mass="84635">MSSLTIRKYKVFVVFIAAVFLCLLYLAGSSPLKINSSVLAMLPSSSLSTQSESVNDAFLQRIDKQLIFLLKTKDMGTNDVDAFVAKIVDTGFIDTVKYKVSKSEQQEYAKFFYTYKNALIDHVSQQKLEHGGQSYAEFILSELYSGFSMLGGQELKNDPLLLIRSRVKNLSGMNSKIQIRQDYLTVNDAAGDTYYFIHATHNLGAFDTKQSERFVLTLNDIFSKFDNKGCTVLYRGAIFYSYDAARLAQDDVFKLGLLTVALIFVLIFAVYRSIYPLLLTLSSIAFGALVGFTITYSIFGQIHLLTIVMSISIIGISADYSIYYATQRFINENSDTPQMSAIRIRKTLFFALSTIVVSYLILMIAPFSSIRQLSLFAASGLIGSCLVAVYLGPYICARVRHKDITFTLVLNYLKLFEKRPFVITLFVITLMLCTIGLSRVQINDDVSALQKLPDNLVAMEKKITALTGQRTDQKLIMISAADDEQLLINYEKVHNKLQDFTDKGIISGFISFPVRSLAAQRHNIELVKSVKDEVLKALNEIGMSDINYSTELKPLYIEDFLKSSASYGFDMMYMGLDDVKALVIPVYDVTDSKAVSDLQKSYDFLSYIDRKDSLEKLFGFYRTVISYLIVLALICMFAVSIFKLGFKDALRSFAVTLISLLCALASTGILGYQLNLFSTLALVLVIGIGINYIAFFTNFKTTAKVAFVSSTLAMLTTIFTLGILVFSHTSAIAGFGLVLTTGVIANYIFAPFARVNKNV</sequence>
<evidence type="ECO:0000256" key="2">
    <source>
        <dbReference type="ARBA" id="ARBA00022475"/>
    </source>
</evidence>
<feature type="domain" description="Membrane transport protein MMPL" evidence="7">
    <location>
        <begin position="218"/>
        <end position="397"/>
    </location>
</feature>
<dbReference type="RefSeq" id="WP_113743318.1">
    <property type="nucleotide sequence ID" value="NZ_UAPV01000001.1"/>
</dbReference>
<evidence type="ECO:0000256" key="6">
    <source>
        <dbReference type="SAM" id="Phobius"/>
    </source>
</evidence>
<feature type="transmembrane region" description="Helical" evidence="6">
    <location>
        <begin position="278"/>
        <end position="299"/>
    </location>
</feature>
<feature type="transmembrane region" description="Helical" evidence="6">
    <location>
        <begin position="347"/>
        <end position="367"/>
    </location>
</feature>
<evidence type="ECO:0000256" key="4">
    <source>
        <dbReference type="ARBA" id="ARBA00022989"/>
    </source>
</evidence>
<evidence type="ECO:0000313" key="9">
    <source>
        <dbReference type="Proteomes" id="UP000250086"/>
    </source>
</evidence>
<organism evidence="8 9">
    <name type="scientific">Anaerobiospirillum thomasii</name>
    <dbReference type="NCBI Taxonomy" id="179995"/>
    <lineage>
        <taxon>Bacteria</taxon>
        <taxon>Pseudomonadati</taxon>
        <taxon>Pseudomonadota</taxon>
        <taxon>Gammaproteobacteria</taxon>
        <taxon>Aeromonadales</taxon>
        <taxon>Succinivibrionaceae</taxon>
        <taxon>Anaerobiospirillum</taxon>
    </lineage>
</organism>
<feature type="transmembrane region" description="Helical" evidence="6">
    <location>
        <begin position="305"/>
        <end position="326"/>
    </location>
</feature>
<dbReference type="PANTHER" id="PTHR33406">
    <property type="entry name" value="MEMBRANE PROTEIN MJ1562-RELATED"/>
    <property type="match status" value="1"/>
</dbReference>
<reference evidence="8 9" key="1">
    <citation type="submission" date="2018-06" db="EMBL/GenBank/DDBJ databases">
        <authorList>
            <consortium name="Pathogen Informatics"/>
            <person name="Doyle S."/>
        </authorList>
    </citation>
    <scope>NUCLEOTIDE SEQUENCE [LARGE SCALE GENOMIC DNA]</scope>
    <source>
        <strain evidence="8 9">NCTC13093</strain>
    </source>
</reference>
<feature type="transmembrane region" description="Helical" evidence="6">
    <location>
        <begin position="680"/>
        <end position="699"/>
    </location>
</feature>
<evidence type="ECO:0000256" key="5">
    <source>
        <dbReference type="ARBA" id="ARBA00023136"/>
    </source>
</evidence>
<keyword evidence="4 6" id="KW-1133">Transmembrane helix</keyword>
<name>A0A2X0V3N9_9GAMM</name>
<feature type="transmembrane region" description="Helical" evidence="6">
    <location>
        <begin position="373"/>
        <end position="392"/>
    </location>
</feature>
<feature type="transmembrane region" description="Helical" evidence="6">
    <location>
        <begin position="624"/>
        <end position="646"/>
    </location>
</feature>
<dbReference type="GO" id="GO:0005886">
    <property type="term" value="C:plasma membrane"/>
    <property type="evidence" value="ECO:0007669"/>
    <property type="project" value="UniProtKB-SubCell"/>
</dbReference>
<protein>
    <submittedName>
        <fullName evidence="8">Predicted exporter</fullName>
    </submittedName>
</protein>
<dbReference type="SUPFAM" id="SSF82866">
    <property type="entry name" value="Multidrug efflux transporter AcrB transmembrane domain"/>
    <property type="match status" value="2"/>
</dbReference>
<comment type="subcellular location">
    <subcellularLocation>
        <location evidence="1">Cell membrane</location>
        <topology evidence="1">Multi-pass membrane protein</topology>
    </subcellularLocation>
</comment>
<feature type="transmembrane region" description="Helical" evidence="6">
    <location>
        <begin position="252"/>
        <end position="271"/>
    </location>
</feature>
<evidence type="ECO:0000259" key="7">
    <source>
        <dbReference type="Pfam" id="PF03176"/>
    </source>
</evidence>